<dbReference type="PANTHER" id="PTHR11319:SF35">
    <property type="entry name" value="OUTER MEMBRANE PROTEIN PMPC-RELATED"/>
    <property type="match status" value="1"/>
</dbReference>
<proteinExistence type="predicted"/>
<protein>
    <recommendedName>
        <fullName evidence="3">Polymorphic outer membrane protein repeat-containing protein</fullName>
    </recommendedName>
</protein>
<evidence type="ECO:0000313" key="2">
    <source>
        <dbReference type="Proteomes" id="UP000198210"/>
    </source>
</evidence>
<dbReference type="AlphaFoldDB" id="A0A1C5JBQ1"/>
<sequence length="528" mass="53655">MSSYLRNSARPAASARRRGKRRFLTRVVGLTGTVGLATLGVATGAAAAEPGRPYDDSHQFVTPVNCNGDDLATAVQRANQAGGGTLKLAENCTYTLTKGTTVGGVGGDSALVITSRITLLGDHTTIERQYGATKAFRIFYVSGSPDTGGVGELRLQDVEVRNGLVSQSSVTKVVRGGALLVDQGGTALIERSVFTRNNAEGTTTSVEYDASGGAIENRGTTTLRDSTLRLNTALVAGGAVDNRGTLTLERTLIEGNRALGNGFGGGGIRTADGVLTVRESRFLDNQATGGLSDAGVLASGGAIQVLSGAFNSVTTSSFAANDAPIGGAVHVANTLAGTSLSVTRSEFAANLAAVVGGAAAVGSPTASTAASLRLVDVKLLGNYVAGVYTKNLQFDPNNATGGGGLYVGPGTSAFVERSSLTGNTTEQNGGAIHNRGTLDVRQSLFTYDLARGFGGAIYNSSTGPVYGQAGITESTITLNQAKPFALGTSVPSGGGIYNQSPLEAVTVTNSIVLKNDPDDCVNVTGCNP</sequence>
<dbReference type="SUPFAM" id="SSF51126">
    <property type="entry name" value="Pectin lyase-like"/>
    <property type="match status" value="2"/>
</dbReference>
<evidence type="ECO:0008006" key="3">
    <source>
        <dbReference type="Google" id="ProtNLM"/>
    </source>
</evidence>
<dbReference type="Proteomes" id="UP000198210">
    <property type="component" value="Chromosome I"/>
</dbReference>
<name>A0A1C5JBQ1_9ACTN</name>
<evidence type="ECO:0000313" key="1">
    <source>
        <dbReference type="EMBL" id="SCG67953.1"/>
    </source>
</evidence>
<dbReference type="PANTHER" id="PTHR11319">
    <property type="entry name" value="G PROTEIN-COUPLED RECEPTOR-RELATED"/>
    <property type="match status" value="1"/>
</dbReference>
<organism evidence="1 2">
    <name type="scientific">Micromonospora siamensis</name>
    <dbReference type="NCBI Taxonomy" id="299152"/>
    <lineage>
        <taxon>Bacteria</taxon>
        <taxon>Bacillati</taxon>
        <taxon>Actinomycetota</taxon>
        <taxon>Actinomycetes</taxon>
        <taxon>Micromonosporales</taxon>
        <taxon>Micromonosporaceae</taxon>
        <taxon>Micromonospora</taxon>
    </lineage>
</organism>
<dbReference type="InterPro" id="IPR011050">
    <property type="entry name" value="Pectin_lyase_fold/virulence"/>
</dbReference>
<dbReference type="EMBL" id="LT607751">
    <property type="protein sequence ID" value="SCG67953.1"/>
    <property type="molecule type" value="Genomic_DNA"/>
</dbReference>
<dbReference type="RefSeq" id="WP_157743762.1">
    <property type="nucleotide sequence ID" value="NZ_JBHLYF010000004.1"/>
</dbReference>
<keyword evidence="2" id="KW-1185">Reference proteome</keyword>
<reference evidence="1 2" key="1">
    <citation type="submission" date="2016-06" db="EMBL/GenBank/DDBJ databases">
        <authorList>
            <person name="Kjaerup R.B."/>
            <person name="Dalgaard T.S."/>
            <person name="Juul-Madsen H.R."/>
        </authorList>
    </citation>
    <scope>NUCLEOTIDE SEQUENCE [LARGE SCALE GENOMIC DNA]</scope>
    <source>
        <strain evidence="1 2">DSM 45097</strain>
    </source>
</reference>
<accession>A0A1C5JBQ1</accession>
<gene>
    <name evidence="1" type="ORF">GA0074704_4335</name>
</gene>